<protein>
    <submittedName>
        <fullName evidence="1">Uncharacterized protein</fullName>
    </submittedName>
</protein>
<comment type="caution">
    <text evidence="1">The sequence shown here is derived from an EMBL/GenBank/DDBJ whole genome shotgun (WGS) entry which is preliminary data.</text>
</comment>
<sequence>MDTRIPPVTLAKWYCLTDDSHIQLLINPTLPQWRVVGAPEYVSVATRFVVTSSDTTWPTPLEEPTCCGLCLARQGGPVEVREGALLNFDNLAFARLTNMGRPYWRQVTSPPDKVGFYSGRLNYLLSYCQLEFVAAQDLTTNDMAASLLLQPTDIDFD</sequence>
<accession>A0ABX2Q245</accession>
<proteinExistence type="predicted"/>
<name>A0ABX2Q245_9BACT</name>
<dbReference type="Proteomes" id="UP000626554">
    <property type="component" value="Unassembled WGS sequence"/>
</dbReference>
<evidence type="ECO:0000313" key="2">
    <source>
        <dbReference type="Proteomes" id="UP000626554"/>
    </source>
</evidence>
<dbReference type="EMBL" id="JABKAV010000012">
    <property type="protein sequence ID" value="NVO84491.1"/>
    <property type="molecule type" value="Genomic_DNA"/>
</dbReference>
<reference evidence="1 2" key="1">
    <citation type="submission" date="2020-05" db="EMBL/GenBank/DDBJ databases">
        <title>Hymenobacter terrestris sp. nov. and Hymenobacter lapidiphilus sp. nov., isolated from regoliths in Antarctica.</title>
        <authorList>
            <person name="Sedlacek I."/>
            <person name="Pantucek R."/>
            <person name="Zeman M."/>
            <person name="Holochova P."/>
            <person name="Kralova S."/>
            <person name="Stankova E."/>
            <person name="Sedo O."/>
            <person name="Micenkova L."/>
            <person name="Svec P."/>
            <person name="Gupta V."/>
            <person name="Sood U."/>
            <person name="Korpole U.S."/>
            <person name="Lal R."/>
        </authorList>
    </citation>
    <scope>NUCLEOTIDE SEQUENCE [LARGE SCALE GENOMIC DNA]</scope>
    <source>
        <strain evidence="1 2">P5252</strain>
    </source>
</reference>
<dbReference type="RefSeq" id="WP_176899048.1">
    <property type="nucleotide sequence ID" value="NZ_JABKAV010000012.1"/>
</dbReference>
<gene>
    <name evidence="1" type="ORF">HW556_06325</name>
</gene>
<keyword evidence="2" id="KW-1185">Reference proteome</keyword>
<evidence type="ECO:0000313" key="1">
    <source>
        <dbReference type="EMBL" id="NVO84491.1"/>
    </source>
</evidence>
<organism evidence="1 2">
    <name type="scientific">Hymenobacter terrestris</name>
    <dbReference type="NCBI Taxonomy" id="2748310"/>
    <lineage>
        <taxon>Bacteria</taxon>
        <taxon>Pseudomonadati</taxon>
        <taxon>Bacteroidota</taxon>
        <taxon>Cytophagia</taxon>
        <taxon>Cytophagales</taxon>
        <taxon>Hymenobacteraceae</taxon>
        <taxon>Hymenobacter</taxon>
    </lineage>
</organism>